<accession>A0ACC0V4S0</accession>
<name>A0ACC0V4S0_9HYPO</name>
<evidence type="ECO:0000313" key="2">
    <source>
        <dbReference type="Proteomes" id="UP001163324"/>
    </source>
</evidence>
<dbReference type="Proteomes" id="UP001163324">
    <property type="component" value="Chromosome 4"/>
</dbReference>
<proteinExistence type="predicted"/>
<keyword evidence="2" id="KW-1185">Reference proteome</keyword>
<reference evidence="1" key="1">
    <citation type="submission" date="2022-10" db="EMBL/GenBank/DDBJ databases">
        <title>Complete Genome of Trichothecium roseum strain YXFP-22015, a Plant Pathogen Isolated from Citrus.</title>
        <authorList>
            <person name="Wang Y."/>
            <person name="Zhu L."/>
        </authorList>
    </citation>
    <scope>NUCLEOTIDE SEQUENCE</scope>
    <source>
        <strain evidence="1">YXFP-22015</strain>
    </source>
</reference>
<sequence>MINMPAAFLSKLLQRYPDGKIFNFNSSGELLPSDLSEEDRLSQDEKIHLRSQNKAVKQASKPWARHREGQVLLEAIPNAVSAIFVPIWDSRKDRWYAGGFVYTCTPRRLFTAGGELSYIRAFGMLTMAEVIRRDIAIADKAKMDALGSLSHELRSPLHGVVLGVELLQDTDLGVFQGNILHTIETCGRTLVDTLDHLLDFSKVNHLATSQKDRTQQSGRTLVRQMSFGAGSKSLSSEVRIDSLAEEVVESVFAGFNFKHASAAQLSQHRQTTFAEPPGAQRHRDAQHSALDFGSDLTPKGDMSLDFSKVAVVLSINAAENWQFYTQPGALRRIIMNLFGNALKYTEKGMIHVSIRQEESPRKSRHGGRVVTLTVADTGKGISEDYLRNDLFKPFSQEDHLSSGTGLGLSLVKKITTSLGGSIHVESQVGLGTIASVSLPLMPAMHIPSQTFKISEEEEVFKAQVSELKGLRVALVGFRNPSDLGENHRRILSERQADYHELMVYTCRAWLHMEVLAEEEAEKVSPDFTLAIGTAFERLNGSSSAQPPCIVVCDDALQAYHQTVSHSNAYLERVFEFISQPVGPRKLAKVLVLAFNRWLDIQECPKPPSLTRSRSSFNTSSTSHMHTPATETYMSTQRSTKPLSRTSLQSMSTKSMRSHLHLEPHNEIPPGSRYLLVDDNAINLKILVSYMKKLRREFDTAKNGQEAVDLYTSRPKAFACILMDISMPVMDGFEATKQIRELERKQHLDAVTVIALTGLASEDAQQEAYGSGVDLFLTKPAKLKDLEVIFKDRNMA</sequence>
<organism evidence="1 2">
    <name type="scientific">Trichothecium roseum</name>
    <dbReference type="NCBI Taxonomy" id="47278"/>
    <lineage>
        <taxon>Eukaryota</taxon>
        <taxon>Fungi</taxon>
        <taxon>Dikarya</taxon>
        <taxon>Ascomycota</taxon>
        <taxon>Pezizomycotina</taxon>
        <taxon>Sordariomycetes</taxon>
        <taxon>Hypocreomycetidae</taxon>
        <taxon>Hypocreales</taxon>
        <taxon>Hypocreales incertae sedis</taxon>
        <taxon>Trichothecium</taxon>
    </lineage>
</organism>
<dbReference type="EMBL" id="CM047943">
    <property type="protein sequence ID" value="KAI9900920.1"/>
    <property type="molecule type" value="Genomic_DNA"/>
</dbReference>
<comment type="caution">
    <text evidence="1">The sequence shown here is derived from an EMBL/GenBank/DDBJ whole genome shotgun (WGS) entry which is preliminary data.</text>
</comment>
<gene>
    <name evidence="1" type="ORF">N3K66_005182</name>
</gene>
<evidence type="ECO:0000313" key="1">
    <source>
        <dbReference type="EMBL" id="KAI9900920.1"/>
    </source>
</evidence>
<protein>
    <submittedName>
        <fullName evidence="1">Uncharacterized protein</fullName>
    </submittedName>
</protein>